<name>A0ABS8WFF6_9GAMM</name>
<organism evidence="15 16">
    <name type="scientific">Motilimonas cestriensis</name>
    <dbReference type="NCBI Taxonomy" id="2742685"/>
    <lineage>
        <taxon>Bacteria</taxon>
        <taxon>Pseudomonadati</taxon>
        <taxon>Pseudomonadota</taxon>
        <taxon>Gammaproteobacteria</taxon>
        <taxon>Alteromonadales</taxon>
        <taxon>Alteromonadales genera incertae sedis</taxon>
        <taxon>Motilimonas</taxon>
    </lineage>
</organism>
<evidence type="ECO:0000256" key="3">
    <source>
        <dbReference type="ARBA" id="ARBA00022452"/>
    </source>
</evidence>
<keyword evidence="15" id="KW-0675">Receptor</keyword>
<dbReference type="Gene3D" id="2.40.170.20">
    <property type="entry name" value="TonB-dependent receptor, beta-barrel domain"/>
    <property type="match status" value="1"/>
</dbReference>
<evidence type="ECO:0000313" key="16">
    <source>
        <dbReference type="Proteomes" id="UP001201273"/>
    </source>
</evidence>
<evidence type="ECO:0000256" key="9">
    <source>
        <dbReference type="ARBA" id="ARBA00023237"/>
    </source>
</evidence>
<evidence type="ECO:0000259" key="14">
    <source>
        <dbReference type="Pfam" id="PF07715"/>
    </source>
</evidence>
<evidence type="ECO:0000313" key="15">
    <source>
        <dbReference type="EMBL" id="MCE2597000.1"/>
    </source>
</evidence>
<dbReference type="PANTHER" id="PTHR30069:SF53">
    <property type="entry name" value="COLICIN I RECEPTOR-RELATED"/>
    <property type="match status" value="1"/>
</dbReference>
<comment type="caution">
    <text evidence="15">The sequence shown here is derived from an EMBL/GenBank/DDBJ whole genome shotgun (WGS) entry which is preliminary data.</text>
</comment>
<accession>A0ABS8WFF6</accession>
<dbReference type="Proteomes" id="UP001201273">
    <property type="component" value="Unassembled WGS sequence"/>
</dbReference>
<dbReference type="EMBL" id="JAIMJA010000029">
    <property type="protein sequence ID" value="MCE2597000.1"/>
    <property type="molecule type" value="Genomic_DNA"/>
</dbReference>
<dbReference type="InterPro" id="IPR000531">
    <property type="entry name" value="Beta-barrel_TonB"/>
</dbReference>
<dbReference type="InterPro" id="IPR036942">
    <property type="entry name" value="Beta-barrel_TonB_sf"/>
</dbReference>
<feature type="domain" description="TonB-dependent receptor plug" evidence="14">
    <location>
        <begin position="53"/>
        <end position="162"/>
    </location>
</feature>
<comment type="subcellular location">
    <subcellularLocation>
        <location evidence="1 10">Cell outer membrane</location>
        <topology evidence="1 10">Multi-pass membrane protein</topology>
    </subcellularLocation>
</comment>
<gene>
    <name evidence="15" type="ORF">K6Y31_19675</name>
</gene>
<keyword evidence="3 10" id="KW-1134">Transmembrane beta strand</keyword>
<dbReference type="InterPro" id="IPR012910">
    <property type="entry name" value="Plug_dom"/>
</dbReference>
<protein>
    <submittedName>
        <fullName evidence="15">TonB-dependent receptor</fullName>
    </submittedName>
</protein>
<feature type="chain" id="PRO_5047174285" evidence="12">
    <location>
        <begin position="33"/>
        <end position="649"/>
    </location>
</feature>
<evidence type="ECO:0000259" key="13">
    <source>
        <dbReference type="Pfam" id="PF00593"/>
    </source>
</evidence>
<keyword evidence="5 12" id="KW-0732">Signal</keyword>
<keyword evidence="16" id="KW-1185">Reference proteome</keyword>
<evidence type="ECO:0000256" key="2">
    <source>
        <dbReference type="ARBA" id="ARBA00022448"/>
    </source>
</evidence>
<dbReference type="PROSITE" id="PS51257">
    <property type="entry name" value="PROKAR_LIPOPROTEIN"/>
    <property type="match status" value="1"/>
</dbReference>
<keyword evidence="6" id="KW-0406">Ion transport</keyword>
<evidence type="ECO:0000256" key="7">
    <source>
        <dbReference type="ARBA" id="ARBA00023077"/>
    </source>
</evidence>
<feature type="domain" description="TonB-dependent receptor-like beta-barrel" evidence="13">
    <location>
        <begin position="259"/>
        <end position="620"/>
    </location>
</feature>
<dbReference type="CDD" id="cd01347">
    <property type="entry name" value="ligand_gated_channel"/>
    <property type="match status" value="1"/>
</dbReference>
<dbReference type="PANTHER" id="PTHR30069">
    <property type="entry name" value="TONB-DEPENDENT OUTER MEMBRANE RECEPTOR"/>
    <property type="match status" value="1"/>
</dbReference>
<keyword evidence="7 11" id="KW-0798">TonB box</keyword>
<keyword evidence="4 10" id="KW-0812">Transmembrane</keyword>
<evidence type="ECO:0000256" key="1">
    <source>
        <dbReference type="ARBA" id="ARBA00004571"/>
    </source>
</evidence>
<evidence type="ECO:0000256" key="11">
    <source>
        <dbReference type="RuleBase" id="RU003357"/>
    </source>
</evidence>
<sequence>MNQIQGKKQFSISLINQALLAAGLLSSCHVMAAQANNEAIVITATQTKHTELTAPASVSYITREELDKLNVNDVAQAIKHLPGINVNPGTSYGRNEIKIRGLDSDYTLLLVNGRRVNSRDALTSGYGNDFDLSTIPMTAVERIEVIRGPMSSLYGADALGGVVNVILRQPSETTNGSVGYQFDGITQGQGGDTNKVNAYISGALVPEKLLANLIIEKSDRDAWRTKLSKNPDADALEAREKLNIYSNVKWLLSAEQDVDLDLIYSKDDRDADWNNWGRAVNNVQELERINAALTHKGYWSAFDSTLRYSYESTDLMDNSGLNKAVGDVNQTNQAIEAQLSGYIASHLVTGGAEYRKTKLENNLTLGSNTVDYDQSAIYIQDEFDLGELSLTVGGRFDDHQVYGGEFSPRAYAVYSITDRWVVKGGIGKAFKAPGLNQYSDAYGVTACRGACTVVGNPDLKAETSVSYELSTGYEAEQFGGSLTLFNNEIEDMIKAEAWDRVKTSLSYMNVDKATIRGIELSAWFDVSDSLSINTNYLLSDSEDNSTGKELTLTPRNTWNAQLDWQAMENLSTFLAYNYTGSQFLGTSLSQEKASAYSTLDVGAQYEAIKNLTFKAGVTNLTDEDRDDIAVKYDYILKGRSIYAGVAYDF</sequence>
<feature type="signal peptide" evidence="12">
    <location>
        <begin position="1"/>
        <end position="32"/>
    </location>
</feature>
<keyword evidence="2 10" id="KW-0813">Transport</keyword>
<dbReference type="InterPro" id="IPR039426">
    <property type="entry name" value="TonB-dep_rcpt-like"/>
</dbReference>
<keyword evidence="9 10" id="KW-0998">Cell outer membrane</keyword>
<dbReference type="RefSeq" id="WP_233054750.1">
    <property type="nucleotide sequence ID" value="NZ_JAIMJA010000029.1"/>
</dbReference>
<evidence type="ECO:0000256" key="8">
    <source>
        <dbReference type="ARBA" id="ARBA00023136"/>
    </source>
</evidence>
<dbReference type="SUPFAM" id="SSF56935">
    <property type="entry name" value="Porins"/>
    <property type="match status" value="1"/>
</dbReference>
<dbReference type="Pfam" id="PF07715">
    <property type="entry name" value="Plug"/>
    <property type="match status" value="1"/>
</dbReference>
<dbReference type="Pfam" id="PF00593">
    <property type="entry name" value="TonB_dep_Rec_b-barrel"/>
    <property type="match status" value="1"/>
</dbReference>
<evidence type="ECO:0000256" key="6">
    <source>
        <dbReference type="ARBA" id="ARBA00023065"/>
    </source>
</evidence>
<dbReference type="PROSITE" id="PS52016">
    <property type="entry name" value="TONB_DEPENDENT_REC_3"/>
    <property type="match status" value="1"/>
</dbReference>
<reference evidence="15 16" key="1">
    <citation type="journal article" date="2022" name="Environ. Microbiol. Rep.">
        <title>Eco-phylogenetic analyses reveal divergent evolution of vitamin B12 metabolism in the marine bacterial family 'Psychromonadaceae'.</title>
        <authorList>
            <person name="Jin X."/>
            <person name="Yang Y."/>
            <person name="Cao H."/>
            <person name="Gao B."/>
            <person name="Zhao Z."/>
        </authorList>
    </citation>
    <scope>NUCLEOTIDE SEQUENCE [LARGE SCALE GENOMIC DNA]</scope>
    <source>
        <strain evidence="15 16">MKS20</strain>
    </source>
</reference>
<dbReference type="InterPro" id="IPR037066">
    <property type="entry name" value="Plug_dom_sf"/>
</dbReference>
<proteinExistence type="inferred from homology"/>
<keyword evidence="8 10" id="KW-0472">Membrane</keyword>
<evidence type="ECO:0000256" key="10">
    <source>
        <dbReference type="PROSITE-ProRule" id="PRU01360"/>
    </source>
</evidence>
<evidence type="ECO:0000256" key="12">
    <source>
        <dbReference type="SAM" id="SignalP"/>
    </source>
</evidence>
<comment type="similarity">
    <text evidence="10 11">Belongs to the TonB-dependent receptor family.</text>
</comment>
<evidence type="ECO:0000256" key="4">
    <source>
        <dbReference type="ARBA" id="ARBA00022692"/>
    </source>
</evidence>
<evidence type="ECO:0000256" key="5">
    <source>
        <dbReference type="ARBA" id="ARBA00022729"/>
    </source>
</evidence>
<dbReference type="Gene3D" id="2.170.130.10">
    <property type="entry name" value="TonB-dependent receptor, plug domain"/>
    <property type="match status" value="1"/>
</dbReference>